<dbReference type="Pfam" id="PF03965">
    <property type="entry name" value="Penicillinase_R"/>
    <property type="match status" value="1"/>
</dbReference>
<keyword evidence="3" id="KW-0238">DNA-binding</keyword>
<evidence type="ECO:0000313" key="5">
    <source>
        <dbReference type="EMBL" id="MBP1989999.1"/>
    </source>
</evidence>
<dbReference type="PIRSF" id="PIRSF019455">
    <property type="entry name" value="CopR_AtkY"/>
    <property type="match status" value="1"/>
</dbReference>
<sequence length="124" mass="14349">MTNIPRISESEWEIMKVLWGQAPLTANEVIEILDDHTKWKPNTVKTFISRLVKKHAVAFKEEGRTYSYYPLVSEEECLRAESQSFLKKIYGGALKPMLVNFLREEKLSSEDIAELKSILDDKSK</sequence>
<proteinExistence type="inferred from homology"/>
<keyword evidence="2" id="KW-0805">Transcription regulation</keyword>
<keyword evidence="6" id="KW-1185">Reference proteome</keyword>
<organism evidence="5 6">
    <name type="scientific">Paenibacillus eucommiae</name>
    <dbReference type="NCBI Taxonomy" id="1355755"/>
    <lineage>
        <taxon>Bacteria</taxon>
        <taxon>Bacillati</taxon>
        <taxon>Bacillota</taxon>
        <taxon>Bacilli</taxon>
        <taxon>Bacillales</taxon>
        <taxon>Paenibacillaceae</taxon>
        <taxon>Paenibacillus</taxon>
    </lineage>
</organism>
<name>A0ABS4ITU1_9BACL</name>
<comment type="similarity">
    <text evidence="1">Belongs to the BlaI transcriptional regulatory family.</text>
</comment>
<dbReference type="Proteomes" id="UP001519287">
    <property type="component" value="Unassembled WGS sequence"/>
</dbReference>
<keyword evidence="4" id="KW-0804">Transcription</keyword>
<dbReference type="SUPFAM" id="SSF46785">
    <property type="entry name" value="Winged helix' DNA-binding domain"/>
    <property type="match status" value="1"/>
</dbReference>
<dbReference type="InterPro" id="IPR005650">
    <property type="entry name" value="BlaI_family"/>
</dbReference>
<dbReference type="Gene3D" id="1.10.4040.10">
    <property type="entry name" value="Penicillinase repressor domain"/>
    <property type="match status" value="1"/>
</dbReference>
<protein>
    <submittedName>
        <fullName evidence="5">BlaI family penicillinase repressor</fullName>
    </submittedName>
</protein>
<evidence type="ECO:0000256" key="2">
    <source>
        <dbReference type="ARBA" id="ARBA00023015"/>
    </source>
</evidence>
<dbReference type="Gene3D" id="1.10.10.10">
    <property type="entry name" value="Winged helix-like DNA-binding domain superfamily/Winged helix DNA-binding domain"/>
    <property type="match status" value="1"/>
</dbReference>
<gene>
    <name evidence="5" type="ORF">J2Z66_001597</name>
</gene>
<dbReference type="RefSeq" id="WP_209970761.1">
    <property type="nucleotide sequence ID" value="NZ_JAGGLB010000003.1"/>
</dbReference>
<dbReference type="InterPro" id="IPR036390">
    <property type="entry name" value="WH_DNA-bd_sf"/>
</dbReference>
<evidence type="ECO:0000256" key="1">
    <source>
        <dbReference type="ARBA" id="ARBA00011046"/>
    </source>
</evidence>
<dbReference type="EMBL" id="JAGGLB010000003">
    <property type="protein sequence ID" value="MBP1989999.1"/>
    <property type="molecule type" value="Genomic_DNA"/>
</dbReference>
<reference evidence="5 6" key="1">
    <citation type="submission" date="2021-03" db="EMBL/GenBank/DDBJ databases">
        <title>Genomic Encyclopedia of Type Strains, Phase IV (KMG-IV): sequencing the most valuable type-strain genomes for metagenomic binning, comparative biology and taxonomic classification.</title>
        <authorList>
            <person name="Goeker M."/>
        </authorList>
    </citation>
    <scope>NUCLEOTIDE SEQUENCE [LARGE SCALE GENOMIC DNA]</scope>
    <source>
        <strain evidence="5 6">DSM 26048</strain>
    </source>
</reference>
<accession>A0ABS4ITU1</accession>
<evidence type="ECO:0000313" key="6">
    <source>
        <dbReference type="Proteomes" id="UP001519287"/>
    </source>
</evidence>
<evidence type="ECO:0000256" key="3">
    <source>
        <dbReference type="ARBA" id="ARBA00023125"/>
    </source>
</evidence>
<evidence type="ECO:0000256" key="4">
    <source>
        <dbReference type="ARBA" id="ARBA00023163"/>
    </source>
</evidence>
<comment type="caution">
    <text evidence="5">The sequence shown here is derived from an EMBL/GenBank/DDBJ whole genome shotgun (WGS) entry which is preliminary data.</text>
</comment>
<dbReference type="InterPro" id="IPR036388">
    <property type="entry name" value="WH-like_DNA-bd_sf"/>
</dbReference>